<reference evidence="2 3" key="1">
    <citation type="submission" date="2017-03" db="EMBL/GenBank/DDBJ databases">
        <title>Genome analysis of strain PAMC 26577.</title>
        <authorList>
            <person name="Oh H.-M."/>
            <person name="Yang J.-A."/>
        </authorList>
    </citation>
    <scope>NUCLEOTIDE SEQUENCE [LARGE SCALE GENOMIC DNA]</scope>
    <source>
        <strain evidence="2 3">PAMC 26577</strain>
    </source>
</reference>
<dbReference type="RefSeq" id="WP_075357897.1">
    <property type="nucleotide sequence ID" value="NZ_MSRG01000020.1"/>
</dbReference>
<dbReference type="EMBL" id="NBTZ01000009">
    <property type="protein sequence ID" value="OTP79447.1"/>
    <property type="molecule type" value="Genomic_DNA"/>
</dbReference>
<organism evidence="2 3">
    <name type="scientific">Caballeronia sordidicola</name>
    <name type="common">Burkholderia sordidicola</name>
    <dbReference type="NCBI Taxonomy" id="196367"/>
    <lineage>
        <taxon>Bacteria</taxon>
        <taxon>Pseudomonadati</taxon>
        <taxon>Pseudomonadota</taxon>
        <taxon>Betaproteobacteria</taxon>
        <taxon>Burkholderiales</taxon>
        <taxon>Burkholderiaceae</taxon>
        <taxon>Caballeronia</taxon>
    </lineage>
</organism>
<comment type="caution">
    <text evidence="2">The sequence shown here is derived from an EMBL/GenBank/DDBJ whole genome shotgun (WGS) entry which is preliminary data.</text>
</comment>
<feature type="region of interest" description="Disordered" evidence="1">
    <location>
        <begin position="123"/>
        <end position="150"/>
    </location>
</feature>
<accession>A0A242N710</accession>
<protein>
    <submittedName>
        <fullName evidence="2">Uncharacterized protein</fullName>
    </submittedName>
</protein>
<gene>
    <name evidence="2" type="ORF">PAMC26577_00870</name>
</gene>
<name>A0A242N710_CABSO</name>
<evidence type="ECO:0000256" key="1">
    <source>
        <dbReference type="SAM" id="MobiDB-lite"/>
    </source>
</evidence>
<proteinExistence type="predicted"/>
<evidence type="ECO:0000313" key="3">
    <source>
        <dbReference type="Proteomes" id="UP000195221"/>
    </source>
</evidence>
<dbReference type="Proteomes" id="UP000195221">
    <property type="component" value="Unassembled WGS sequence"/>
</dbReference>
<sequence>METTTAAHANNLFPTAISSAPDLSDEQASTRAAAAAGFPTAPVLKPGALAAEIAAIATEAAPATGTKAERAMAYLRTCPNETAKRADLAAAIGVEPSDIVAYLKPALTNGRIARDGNLFSIGVEPEPHESKRAAPAPKKTVNDRSQPAPKAVAQVSAAKPNLLPIATMSVSDFSVAVWPDGAMQVHTGGATLELSALQMGALKMFLELVDSSGPTNS</sequence>
<dbReference type="AlphaFoldDB" id="A0A242N710"/>
<feature type="region of interest" description="Disordered" evidence="1">
    <location>
        <begin position="1"/>
        <end position="24"/>
    </location>
</feature>
<evidence type="ECO:0000313" key="2">
    <source>
        <dbReference type="EMBL" id="OTP79447.1"/>
    </source>
</evidence>
<feature type="compositionally biased region" description="Polar residues" evidence="1">
    <location>
        <begin position="1"/>
        <end position="18"/>
    </location>
</feature>